<evidence type="ECO:0000313" key="3">
    <source>
        <dbReference type="EMBL" id="KRX98699.1"/>
    </source>
</evidence>
<proteinExistence type="inferred from homology"/>
<dbReference type="EMBL" id="JYDU01000019">
    <property type="protein sequence ID" value="KRX98699.1"/>
    <property type="molecule type" value="Genomic_DNA"/>
</dbReference>
<reference evidence="3 4" key="1">
    <citation type="submission" date="2015-01" db="EMBL/GenBank/DDBJ databases">
        <title>Evolution of Trichinella species and genotypes.</title>
        <authorList>
            <person name="Korhonen P.K."/>
            <person name="Edoardo P."/>
            <person name="Giuseppe L.R."/>
            <person name="Gasser R.B."/>
        </authorList>
    </citation>
    <scope>NUCLEOTIDE SEQUENCE [LARGE SCALE GENOMIC DNA]</scope>
    <source>
        <strain evidence="3">ISS141</strain>
    </source>
</reference>
<dbReference type="Proteomes" id="UP000054815">
    <property type="component" value="Unassembled WGS sequence"/>
</dbReference>
<gene>
    <name evidence="3" type="primary">DNASE2</name>
    <name evidence="3" type="ORF">T4E_793</name>
</gene>
<accession>A0A0V0YF12</accession>
<dbReference type="GO" id="GO:0006309">
    <property type="term" value="P:apoptotic DNA fragmentation"/>
    <property type="evidence" value="ECO:0007669"/>
    <property type="project" value="TreeGrafter"/>
</dbReference>
<evidence type="ECO:0000313" key="4">
    <source>
        <dbReference type="Proteomes" id="UP000054815"/>
    </source>
</evidence>
<evidence type="ECO:0000256" key="1">
    <source>
        <dbReference type="ARBA" id="ARBA00007527"/>
    </source>
</evidence>
<organism evidence="3 4">
    <name type="scientific">Trichinella pseudospiralis</name>
    <name type="common">Parasitic roundworm</name>
    <dbReference type="NCBI Taxonomy" id="6337"/>
    <lineage>
        <taxon>Eukaryota</taxon>
        <taxon>Metazoa</taxon>
        <taxon>Ecdysozoa</taxon>
        <taxon>Nematoda</taxon>
        <taxon>Enoplea</taxon>
        <taxon>Dorylaimia</taxon>
        <taxon>Trichinellida</taxon>
        <taxon>Trichinellidae</taxon>
        <taxon>Trichinella</taxon>
    </lineage>
</organism>
<dbReference type="GO" id="GO:0004531">
    <property type="term" value="F:deoxyribonuclease II activity"/>
    <property type="evidence" value="ECO:0007669"/>
    <property type="project" value="InterPro"/>
</dbReference>
<dbReference type="PANTHER" id="PTHR10858:SF23">
    <property type="entry name" value="DEOXYRIBONUCLEASE II"/>
    <property type="match status" value="1"/>
</dbReference>
<dbReference type="AlphaFoldDB" id="A0A0V0YF12"/>
<protein>
    <submittedName>
        <fullName evidence="3">Deoxyribonuclease-2-alpha</fullName>
    </submittedName>
</protein>
<evidence type="ECO:0000256" key="2">
    <source>
        <dbReference type="ARBA" id="ARBA00022801"/>
    </source>
</evidence>
<comment type="caution">
    <text evidence="3">The sequence shown here is derived from an EMBL/GenBank/DDBJ whole genome shotgun (WGS) entry which is preliminary data.</text>
</comment>
<comment type="similarity">
    <text evidence="1">Belongs to the DNase II family.</text>
</comment>
<dbReference type="PANTHER" id="PTHR10858">
    <property type="entry name" value="DEOXYRIBONUCLEASE II"/>
    <property type="match status" value="1"/>
</dbReference>
<sequence length="1176" mass="127391">MMGQETQIGPTQANGKVLLSTAPGNWANGAAALTAAAGHSFAVSLTGVVANAADIKFLAYNNVPPAVPNVQTKSNSKGVIIVSTAAGANEGRWIVHTVPGFPAAKTGYNWPAAETAKGHLLICMTIAETAINAIASSLIRAEPFVYYNDIPESETAGMRDFKKLAEGQTATMPPFTIKQSIKIVAAAPVDVHIYSKSTKSRYGIKVKRQNLGWQFVLIKLQFLLDLMPLLPKLKIVHGEKQQEIIKKKKIIINSYTNTCFKMLTLVLMLLLLPDITISQNSKCKNRAGAGDAEWVILYKGPAQNTGKLLASDVPGNWADGAAVVTQAAGHSFAVILTDVVGNHANVKFLAYNNVPPGMPNVKTKSNGKGVIMISTAVNANDGAWIVHTVPGFPAAKTGYSWPAAEIAKGHLLICMTIAETQINAIAASLFRAEPFIYYNDIPESETAGMPDFKKLAEGKIPTMPPFTISRSIKLTGAGAVPVQIYSKSAKSRYEIYKKVILRGLKKTIKVWSRRDSKLKGDCRIPQRSLRLIKSPVQIAGHATNIETDESNWIVSEPGNIFCFMDKPYSVTILKQFINISCINTCFKMLTLVFILLLLPNITISQNSKCKDTNGAGDADWAILYKGPTQDRGKFLASNAADNWVDGAAAVTARAGHSFAVALNDVVGNHANVKFLAYNNVPPGMPNVKTKSNGKGVIMISTAVNANDGAWIVHTVPGFPAAKTGYSWPAAEIAKGHLLICMTIAETQINAIAASLFRAEPFIYYNDIPESETAGMPDFKKLAEGKIPTMPPFTISRSIKLTGAGAVPVQIYSKSAKSRYGKKVKQQNLRWQFVLIKLQFLLDLILLLLKLRIVHNEKQYGIKQGTYRAILYKGPAQNNGKLLASDSPNAWVDGAAAVTQNNGHSFATALTHVVGNHANVKFLAYNNVPPAMPNVKTKSNSKGVIIVNTVAGQNDGAWIVHTVPGFPAAKTGYSWPAAEIAKGHLLICMTIAETQINAVAASLIQTEPFVYYNDIPETETAGMPDFKKLAEGKVPVSPPFTTRRSIKTAAAAAAVDVHIYSKSAKSKYEIYKKVIVKALKKTIKVWSRRDNKLKGDCRVLQRNIRLIKSPAQIGDHATNIETDESNWIVSEPGNIFCFTDKPYSKNQIKEPGMAVCIDKDAIFARFNAIAAQVENCP</sequence>
<keyword evidence="2" id="KW-0378">Hydrolase</keyword>
<dbReference type="InterPro" id="IPR004947">
    <property type="entry name" value="DNase_II"/>
</dbReference>
<name>A0A0V0YF12_TRIPS</name>
<dbReference type="Pfam" id="PF03265">
    <property type="entry name" value="DNase_II"/>
    <property type="match status" value="4"/>
</dbReference>